<dbReference type="OrthoDB" id="9787471at2"/>
<dbReference type="GO" id="GO:0043819">
    <property type="term" value="F:precorrin-6A synthase (deacetylating) activity"/>
    <property type="evidence" value="ECO:0007669"/>
    <property type="project" value="UniProtKB-EC"/>
</dbReference>
<evidence type="ECO:0000256" key="1">
    <source>
        <dbReference type="ARBA" id="ARBA00004953"/>
    </source>
</evidence>
<keyword evidence="9" id="KW-1185">Reference proteome</keyword>
<organism evidence="8 9">
    <name type="scientific">Cognatishimia maritima</name>
    <dbReference type="NCBI Taxonomy" id="870908"/>
    <lineage>
        <taxon>Bacteria</taxon>
        <taxon>Pseudomonadati</taxon>
        <taxon>Pseudomonadota</taxon>
        <taxon>Alphaproteobacteria</taxon>
        <taxon>Rhodobacterales</taxon>
        <taxon>Paracoccaceae</taxon>
        <taxon>Cognatishimia</taxon>
    </lineage>
</organism>
<dbReference type="Gene3D" id="3.40.1010.10">
    <property type="entry name" value="Cobalt-precorrin-4 Transmethylase, Domain 1"/>
    <property type="match status" value="1"/>
</dbReference>
<protein>
    <recommendedName>
        <fullName evidence="6">Precorrin-6A synthase [deacetylating]</fullName>
        <ecNumber evidence="6">2.1.1.152</ecNumber>
    </recommendedName>
</protein>
<evidence type="ECO:0000256" key="5">
    <source>
        <dbReference type="ARBA" id="ARBA00022691"/>
    </source>
</evidence>
<reference evidence="9" key="1">
    <citation type="submission" date="2016-11" db="EMBL/GenBank/DDBJ databases">
        <authorList>
            <person name="Varghese N."/>
            <person name="Submissions S."/>
        </authorList>
    </citation>
    <scope>NUCLEOTIDE SEQUENCE [LARGE SCALE GENOMIC DNA]</scope>
    <source>
        <strain evidence="9">DSM 28223</strain>
    </source>
</reference>
<evidence type="ECO:0000313" key="9">
    <source>
        <dbReference type="Proteomes" id="UP000184211"/>
    </source>
</evidence>
<dbReference type="STRING" id="870908.SAMN04488044_2891"/>
<dbReference type="SUPFAM" id="SSF53790">
    <property type="entry name" value="Tetrapyrrole methylase"/>
    <property type="match status" value="1"/>
</dbReference>
<keyword evidence="2" id="KW-0169">Cobalamin biosynthesis</keyword>
<keyword evidence="5 6" id="KW-0949">S-adenosyl-L-methionine</keyword>
<gene>
    <name evidence="8" type="ORF">SAMN04488044_2891</name>
</gene>
<evidence type="ECO:0000256" key="2">
    <source>
        <dbReference type="ARBA" id="ARBA00022573"/>
    </source>
</evidence>
<dbReference type="PANTHER" id="PTHR43467:SF1">
    <property type="entry name" value="PRECORRIN-6A SYNTHASE [DEACETYLATING]"/>
    <property type="match status" value="1"/>
</dbReference>
<dbReference type="Pfam" id="PF00590">
    <property type="entry name" value="TP_methylase"/>
    <property type="match status" value="1"/>
</dbReference>
<comment type="catalytic activity">
    <reaction evidence="6">
        <text>precorrin-5 + S-adenosyl-L-methionine + H2O = precorrin-6A + acetate + S-adenosyl-L-homocysteine + 2 H(+)</text>
        <dbReference type="Rhea" id="RHEA:18261"/>
        <dbReference type="ChEBI" id="CHEBI:15377"/>
        <dbReference type="ChEBI" id="CHEBI:15378"/>
        <dbReference type="ChEBI" id="CHEBI:30089"/>
        <dbReference type="ChEBI" id="CHEBI:57856"/>
        <dbReference type="ChEBI" id="CHEBI:59789"/>
        <dbReference type="ChEBI" id="CHEBI:77871"/>
        <dbReference type="ChEBI" id="CHEBI:77872"/>
        <dbReference type="EC" id="2.1.1.152"/>
    </reaction>
</comment>
<evidence type="ECO:0000256" key="4">
    <source>
        <dbReference type="ARBA" id="ARBA00022679"/>
    </source>
</evidence>
<sequence>MIALSLVGIGSGNPDHLTLQAIKTLEAADLILLPRKGDEKSDLADLRRGIVAEVLQTAPKVVEFDYPVRDAKTPKYLDGVNTWHDALAKIWSGLIHDHSGSDAHVALMVWGDPSLYDSTLRIADRLKAQGLQIDVQVVPGITSLQMLTAAHAIPLNDLGAPVIITTGRQLRDHGWPLGADTVAVMLDGECSFQHLSDAQQIDIWWGGYVGMPQQVLRAGLLAEISDDIIQTRAEARAENGWIMDIYLMRKRAD</sequence>
<dbReference type="InterPro" id="IPR012797">
    <property type="entry name" value="CobF"/>
</dbReference>
<dbReference type="EMBL" id="FQWM01000006">
    <property type="protein sequence ID" value="SHH61588.1"/>
    <property type="molecule type" value="Genomic_DNA"/>
</dbReference>
<dbReference type="CDD" id="cd11643">
    <property type="entry name" value="Precorrin-6A-synthase"/>
    <property type="match status" value="1"/>
</dbReference>
<dbReference type="PANTHER" id="PTHR43467">
    <property type="entry name" value="COBALT-PRECORRIN-2 C(20)-METHYLTRANSFERASE"/>
    <property type="match status" value="1"/>
</dbReference>
<keyword evidence="3 6" id="KW-0489">Methyltransferase</keyword>
<feature type="domain" description="Tetrapyrrole methylase" evidence="7">
    <location>
        <begin position="4"/>
        <end position="224"/>
    </location>
</feature>
<evidence type="ECO:0000256" key="3">
    <source>
        <dbReference type="ARBA" id="ARBA00022603"/>
    </source>
</evidence>
<dbReference type="InterPro" id="IPR014777">
    <property type="entry name" value="4pyrrole_Mease_sub1"/>
</dbReference>
<dbReference type="GO" id="GO:0009236">
    <property type="term" value="P:cobalamin biosynthetic process"/>
    <property type="evidence" value="ECO:0007669"/>
    <property type="project" value="UniProtKB-KW"/>
</dbReference>
<dbReference type="NCBIfam" id="TIGR02434">
    <property type="entry name" value="CobF"/>
    <property type="match status" value="1"/>
</dbReference>
<dbReference type="Proteomes" id="UP000184211">
    <property type="component" value="Unassembled WGS sequence"/>
</dbReference>
<evidence type="ECO:0000313" key="8">
    <source>
        <dbReference type="EMBL" id="SHH61588.1"/>
    </source>
</evidence>
<dbReference type="PIRSF" id="PIRSF036525">
    <property type="entry name" value="CobF"/>
    <property type="match status" value="1"/>
</dbReference>
<proteinExistence type="predicted"/>
<dbReference type="Gene3D" id="3.30.950.10">
    <property type="entry name" value="Methyltransferase, Cobalt-precorrin-4 Transmethylase, Domain 2"/>
    <property type="match status" value="1"/>
</dbReference>
<dbReference type="EC" id="2.1.1.152" evidence="6"/>
<dbReference type="AlphaFoldDB" id="A0A1M5UFB5"/>
<comment type="pathway">
    <text evidence="1">Cofactor biosynthesis; adenosylcobalamin biosynthesis.</text>
</comment>
<evidence type="ECO:0000256" key="6">
    <source>
        <dbReference type="PIRNR" id="PIRNR036525"/>
    </source>
</evidence>
<evidence type="ECO:0000259" key="7">
    <source>
        <dbReference type="Pfam" id="PF00590"/>
    </source>
</evidence>
<dbReference type="GO" id="GO:0032259">
    <property type="term" value="P:methylation"/>
    <property type="evidence" value="ECO:0007669"/>
    <property type="project" value="UniProtKB-KW"/>
</dbReference>
<dbReference type="InterPro" id="IPR000878">
    <property type="entry name" value="4pyrrol_Mease"/>
</dbReference>
<dbReference type="RefSeq" id="WP_072793725.1">
    <property type="nucleotide sequence ID" value="NZ_FQWM01000006.1"/>
</dbReference>
<keyword evidence="4 6" id="KW-0808">Transferase</keyword>
<dbReference type="InterPro" id="IPR035996">
    <property type="entry name" value="4pyrrol_Methylase_sf"/>
</dbReference>
<comment type="function">
    <text evidence="6">Catalyzes the methylation of C-1 in precorrin-5 and the subsequent extrusion of acetic acid from the resulting intermediate to form cobalt-precorrin-6A.</text>
</comment>
<dbReference type="InterPro" id="IPR014776">
    <property type="entry name" value="4pyrrole_Mease_sub2"/>
</dbReference>
<accession>A0A1M5UFB5</accession>
<name>A0A1M5UFB5_9RHOB</name>